<keyword evidence="2" id="KW-0902">Two-component regulatory system</keyword>
<evidence type="ECO:0000259" key="8">
    <source>
        <dbReference type="PROSITE" id="PS51755"/>
    </source>
</evidence>
<feature type="compositionally biased region" description="Polar residues" evidence="7">
    <location>
        <begin position="383"/>
        <end position="395"/>
    </location>
</feature>
<dbReference type="InterPro" id="IPR036388">
    <property type="entry name" value="WH-like_DNA-bd_sf"/>
</dbReference>
<dbReference type="InterPro" id="IPR051677">
    <property type="entry name" value="AfsR-DnrI-RedD_regulator"/>
</dbReference>
<dbReference type="InterPro" id="IPR029787">
    <property type="entry name" value="Nucleotide_cyclase"/>
</dbReference>
<dbReference type="CDD" id="cd15831">
    <property type="entry name" value="BTAD"/>
    <property type="match status" value="1"/>
</dbReference>
<protein>
    <submittedName>
        <fullName evidence="9">SARP-like transcriptional regulator</fullName>
    </submittedName>
</protein>
<dbReference type="AlphaFoldDB" id="A0A1M4NDA1"/>
<evidence type="ECO:0000256" key="6">
    <source>
        <dbReference type="PROSITE-ProRule" id="PRU01091"/>
    </source>
</evidence>
<name>A0A1M4NDA1_STRAA</name>
<evidence type="ECO:0000256" key="2">
    <source>
        <dbReference type="ARBA" id="ARBA00023012"/>
    </source>
</evidence>
<evidence type="ECO:0000256" key="4">
    <source>
        <dbReference type="ARBA" id="ARBA00023125"/>
    </source>
</evidence>
<sequence>MWFRMLGPLEVISGGQPISLGGSKQRATLGYLLLHPNQTVPISKLLKALWSVEEAPMTARKILQNSIWSLRRKLVTGPTAEAPVALRTQPPGYSLDVALERVDLHLFHRWVREGRARLEAGEPDAAATLLSDALELWRGPALADLTEVGVLWPELTTLQNMRLDVLEDVFEAQLACGRHYAVLGELESLVENEPLRERACGQLMRALYRCGRQSDALGVFSRLRAQLVEELGLEPSRELQQLQQAILTHDLALQLAPAPGGPYSVQGTAALLPSAMETAPRPLGPRAVPDSPAPASPQPSFQDPAPRPHHPDPAGVRPAPVPTLTLAEAPLQPHSARSLTDGKLPAPPRPPVQGSGPSPDRPALRAVLSAPVTASPPKVLSPANGSAPKNGTTTHHAPARDLSTATANTGTPTIASAVRSEASLLLVRAEPDPASTEAGELDAVMDGVGTLIHQEIERCGGTVVFSLHALTLALFPADPDDTEYPLRAARAATALRTALTASASRAGAPVTARTELRTAVATGAVLVSQSLGGSRPPRVYGATVKECEALLALAGSDGTHVCDRTREETKEHFAYEEIPGTPVRWKLLGPIAPELADDDAHHRELDLLQGVMTHSNRWSQPHLITVLSTEEAPRRRMLDKLGDFATSALDGAQVLSWNGQDAAEAGPFGLHRRIISRFSGLSKSDPPWAVRRKVSAAVQRLDAGKSCINWLVARCTSVLETSNRSPERLGAEEWRDVWRYFLEAVAHDGPIVLIIDNLHLEDTATRELVGLIARLPVRIPLTVIAGADPELLRHADWSSDRRFATTVLLDKPSDDELACSDEDCLPVH</sequence>
<reference evidence="9" key="1">
    <citation type="journal article" date="2017" name="Front. Microbiol.">
        <title>Streptomyces argillaceus involved in the biosynthesis of pyridine and piperidine alkaloids argimycins P.</title>
        <authorList>
            <person name="Ye S."/>
            <person name="Molloy B."/>
            <person name="Brana A.F."/>
            <person name="Zabala D."/>
            <person name="Olano C."/>
            <person name="Cortes J."/>
            <person name="Moris F."/>
            <person name="Salas J.A."/>
            <person name="Mendez C."/>
        </authorList>
    </citation>
    <scope>NUCLEOTIDE SEQUENCE</scope>
    <source>
        <strain evidence="9">ATCC 12956</strain>
    </source>
</reference>
<dbReference type="SUPFAM" id="SSF46894">
    <property type="entry name" value="C-terminal effector domain of the bipartite response regulators"/>
    <property type="match status" value="1"/>
</dbReference>
<dbReference type="Pfam" id="PF03704">
    <property type="entry name" value="BTAD"/>
    <property type="match status" value="1"/>
</dbReference>
<comment type="similarity">
    <text evidence="1">Belongs to the AfsR/DnrI/RedD regulatory family.</text>
</comment>
<dbReference type="GO" id="GO:0000160">
    <property type="term" value="P:phosphorelay signal transduction system"/>
    <property type="evidence" value="ECO:0007669"/>
    <property type="project" value="UniProtKB-KW"/>
</dbReference>
<feature type="DNA-binding region" description="OmpR/PhoB-type" evidence="6">
    <location>
        <begin position="1"/>
        <end position="97"/>
    </location>
</feature>
<dbReference type="GO" id="GO:0003677">
    <property type="term" value="F:DNA binding"/>
    <property type="evidence" value="ECO:0007669"/>
    <property type="project" value="UniProtKB-UniRule"/>
</dbReference>
<proteinExistence type="inferred from homology"/>
<evidence type="ECO:0000313" key="9">
    <source>
        <dbReference type="EMBL" id="SCO70300.1"/>
    </source>
</evidence>
<keyword evidence="5" id="KW-0804">Transcription</keyword>
<dbReference type="InterPro" id="IPR016032">
    <property type="entry name" value="Sig_transdc_resp-reg_C-effctor"/>
</dbReference>
<keyword evidence="4 6" id="KW-0238">DNA-binding</keyword>
<dbReference type="Gene3D" id="1.25.40.10">
    <property type="entry name" value="Tetratricopeptide repeat domain"/>
    <property type="match status" value="1"/>
</dbReference>
<dbReference type="SMART" id="SM01043">
    <property type="entry name" value="BTAD"/>
    <property type="match status" value="1"/>
</dbReference>
<organism evidence="9">
    <name type="scientific">Streptomyces argillaceus</name>
    <dbReference type="NCBI Taxonomy" id="41951"/>
    <lineage>
        <taxon>Bacteria</taxon>
        <taxon>Bacillati</taxon>
        <taxon>Actinomycetota</taxon>
        <taxon>Actinomycetes</taxon>
        <taxon>Kitasatosporales</taxon>
        <taxon>Streptomycetaceae</taxon>
        <taxon>Streptomyces</taxon>
    </lineage>
</organism>
<dbReference type="InterPro" id="IPR001867">
    <property type="entry name" value="OmpR/PhoB-type_DNA-bd"/>
</dbReference>
<feature type="domain" description="OmpR/PhoB-type" evidence="8">
    <location>
        <begin position="1"/>
        <end position="97"/>
    </location>
</feature>
<dbReference type="SUPFAM" id="SSF55073">
    <property type="entry name" value="Nucleotide cyclase"/>
    <property type="match status" value="1"/>
</dbReference>
<dbReference type="PROSITE" id="PS51755">
    <property type="entry name" value="OMPR_PHOB"/>
    <property type="match status" value="1"/>
</dbReference>
<dbReference type="EMBL" id="LT615255">
    <property type="protein sequence ID" value="SCO70300.1"/>
    <property type="molecule type" value="Genomic_DNA"/>
</dbReference>
<dbReference type="Gene3D" id="1.10.10.10">
    <property type="entry name" value="Winged helix-like DNA-binding domain superfamily/Winged helix DNA-binding domain"/>
    <property type="match status" value="1"/>
</dbReference>
<dbReference type="PANTHER" id="PTHR35807:SF1">
    <property type="entry name" value="TRANSCRIPTIONAL REGULATOR REDD"/>
    <property type="match status" value="1"/>
</dbReference>
<dbReference type="SUPFAM" id="SSF48452">
    <property type="entry name" value="TPR-like"/>
    <property type="match status" value="1"/>
</dbReference>
<dbReference type="InterPro" id="IPR005158">
    <property type="entry name" value="BTAD"/>
</dbReference>
<dbReference type="SMART" id="SM00862">
    <property type="entry name" value="Trans_reg_C"/>
    <property type="match status" value="1"/>
</dbReference>
<evidence type="ECO:0000256" key="5">
    <source>
        <dbReference type="ARBA" id="ARBA00023163"/>
    </source>
</evidence>
<gene>
    <name evidence="9" type="primary">arpRI</name>
</gene>
<evidence type="ECO:0000256" key="1">
    <source>
        <dbReference type="ARBA" id="ARBA00005820"/>
    </source>
</evidence>
<evidence type="ECO:0000256" key="7">
    <source>
        <dbReference type="SAM" id="MobiDB-lite"/>
    </source>
</evidence>
<dbReference type="InterPro" id="IPR011990">
    <property type="entry name" value="TPR-like_helical_dom_sf"/>
</dbReference>
<dbReference type="Gene3D" id="3.30.70.1230">
    <property type="entry name" value="Nucleotide cyclase"/>
    <property type="match status" value="1"/>
</dbReference>
<dbReference type="GO" id="GO:0006355">
    <property type="term" value="P:regulation of DNA-templated transcription"/>
    <property type="evidence" value="ECO:0007669"/>
    <property type="project" value="InterPro"/>
</dbReference>
<feature type="region of interest" description="Disordered" evidence="7">
    <location>
        <begin position="335"/>
        <end position="409"/>
    </location>
</feature>
<keyword evidence="3" id="KW-0805">Transcription regulation</keyword>
<accession>A0A1M4NDA1</accession>
<feature type="region of interest" description="Disordered" evidence="7">
    <location>
        <begin position="278"/>
        <end position="321"/>
    </location>
</feature>
<evidence type="ECO:0000256" key="3">
    <source>
        <dbReference type="ARBA" id="ARBA00023015"/>
    </source>
</evidence>
<dbReference type="PANTHER" id="PTHR35807">
    <property type="entry name" value="TRANSCRIPTIONAL REGULATOR REDD-RELATED"/>
    <property type="match status" value="1"/>
</dbReference>
<dbReference type="FunFam" id="1.25.40.10:FF:000222">
    <property type="entry name" value="SARP family transcriptional regulator"/>
    <property type="match status" value="1"/>
</dbReference>